<evidence type="ECO:0000256" key="1">
    <source>
        <dbReference type="ARBA" id="ARBA00023015"/>
    </source>
</evidence>
<dbReference type="Proteomes" id="UP000701341">
    <property type="component" value="Unassembled WGS sequence"/>
</dbReference>
<dbReference type="GO" id="GO:0008270">
    <property type="term" value="F:zinc ion binding"/>
    <property type="evidence" value="ECO:0007669"/>
    <property type="project" value="InterPro"/>
</dbReference>
<dbReference type="PANTHER" id="PTHR47431">
    <property type="entry name" value="ZN(II)2CYS6 TRANSCRIPTION FACTOR (EUROFUNG)-RELATED"/>
    <property type="match status" value="1"/>
</dbReference>
<evidence type="ECO:0000313" key="8">
    <source>
        <dbReference type="Proteomes" id="UP000701341"/>
    </source>
</evidence>
<comment type="caution">
    <text evidence="7">The sequence shown here is derived from an EMBL/GenBank/DDBJ whole genome shotgun (WGS) entry which is preliminary data.</text>
</comment>
<evidence type="ECO:0000256" key="4">
    <source>
        <dbReference type="ARBA" id="ARBA00023242"/>
    </source>
</evidence>
<evidence type="ECO:0000256" key="5">
    <source>
        <dbReference type="SAM" id="MobiDB-lite"/>
    </source>
</evidence>
<proteinExistence type="predicted"/>
<dbReference type="GO" id="GO:0000981">
    <property type="term" value="F:DNA-binding transcription factor activity, RNA polymerase II-specific"/>
    <property type="evidence" value="ECO:0007669"/>
    <property type="project" value="InterPro"/>
</dbReference>
<evidence type="ECO:0000256" key="3">
    <source>
        <dbReference type="ARBA" id="ARBA00023163"/>
    </source>
</evidence>
<dbReference type="Pfam" id="PF00172">
    <property type="entry name" value="Zn_clus"/>
    <property type="match status" value="1"/>
</dbReference>
<dbReference type="EMBL" id="JAAOZQ010000001">
    <property type="protein sequence ID" value="KAF7530679.1"/>
    <property type="molecule type" value="Genomic_DNA"/>
</dbReference>
<keyword evidence="2" id="KW-0238">DNA-binding</keyword>
<protein>
    <recommendedName>
        <fullName evidence="6">Zn(2)-C6 fungal-type domain-containing protein</fullName>
    </recommendedName>
</protein>
<keyword evidence="3" id="KW-0804">Transcription</keyword>
<gene>
    <name evidence="7" type="ORF">PCG10_000188</name>
</gene>
<keyword evidence="1" id="KW-0805">Transcription regulation</keyword>
<dbReference type="CDD" id="cd12148">
    <property type="entry name" value="fungal_TF_MHR"/>
    <property type="match status" value="1"/>
</dbReference>
<feature type="domain" description="Zn(2)-C6 fungal-type" evidence="6">
    <location>
        <begin position="31"/>
        <end position="60"/>
    </location>
</feature>
<evidence type="ECO:0000313" key="7">
    <source>
        <dbReference type="EMBL" id="KAF7530679.1"/>
    </source>
</evidence>
<dbReference type="CDD" id="cd00067">
    <property type="entry name" value="GAL4"/>
    <property type="match status" value="1"/>
</dbReference>
<name>A0A9P5H077_PENCR</name>
<dbReference type="GO" id="GO:0003677">
    <property type="term" value="F:DNA binding"/>
    <property type="evidence" value="ECO:0007669"/>
    <property type="project" value="UniProtKB-KW"/>
</dbReference>
<evidence type="ECO:0000259" key="6">
    <source>
        <dbReference type="PROSITE" id="PS50048"/>
    </source>
</evidence>
<dbReference type="SUPFAM" id="SSF57701">
    <property type="entry name" value="Zn2/Cys6 DNA-binding domain"/>
    <property type="match status" value="1"/>
</dbReference>
<dbReference type="InterPro" id="IPR001138">
    <property type="entry name" value="Zn2Cys6_DnaBD"/>
</dbReference>
<dbReference type="InterPro" id="IPR036864">
    <property type="entry name" value="Zn2-C6_fun-type_DNA-bd_sf"/>
</dbReference>
<keyword evidence="4" id="KW-0539">Nucleus</keyword>
<dbReference type="PROSITE" id="PS00463">
    <property type="entry name" value="ZN2_CY6_FUNGAL_1"/>
    <property type="match status" value="1"/>
</dbReference>
<dbReference type="GO" id="GO:0006351">
    <property type="term" value="P:DNA-templated transcription"/>
    <property type="evidence" value="ECO:0007669"/>
    <property type="project" value="InterPro"/>
</dbReference>
<dbReference type="PANTHER" id="PTHR47431:SF5">
    <property type="entry name" value="ZN(II)2CYS6 TRANSCRIPTION FACTOR (EUROFUNG)"/>
    <property type="match status" value="1"/>
</dbReference>
<accession>A0A9P5H077</accession>
<dbReference type="Gene3D" id="4.10.240.10">
    <property type="entry name" value="Zn(2)-C6 fungal-type DNA-binding domain"/>
    <property type="match status" value="1"/>
</dbReference>
<reference evidence="7" key="1">
    <citation type="submission" date="2020-02" db="EMBL/GenBank/DDBJ databases">
        <authorList>
            <person name="Lichtner F.J."/>
        </authorList>
    </citation>
    <scope>NUCLEOTIDE SEQUENCE</scope>
    <source>
        <strain evidence="7">G10</strain>
    </source>
</reference>
<dbReference type="AlphaFoldDB" id="A0A9P5H077"/>
<feature type="region of interest" description="Disordered" evidence="5">
    <location>
        <begin position="62"/>
        <end position="91"/>
    </location>
</feature>
<keyword evidence="8" id="KW-1185">Reference proteome</keyword>
<dbReference type="SMART" id="SM00066">
    <property type="entry name" value="GAL4"/>
    <property type="match status" value="1"/>
</dbReference>
<evidence type="ECO:0000256" key="2">
    <source>
        <dbReference type="ARBA" id="ARBA00023125"/>
    </source>
</evidence>
<sequence>MVDTLHDYNGLASTAPRSVRKKFAKPPVKVACLPCRASRTRCGGQMPCANCVSKDRECSYLPSKRGGPRKKKEKSSLSPDQESRQDDALYNAVPSPPEFDEAPGMFNQIDELSLPGAGLRHLDFQSEVPSMFQSFFTGDGSQSHMQVPLISPPLNSSQPFVRTYGSEPEILNAYYDFIHNYFPILPPRASPPCRDRPLNCSVPCSSTSEPTMMYRPRSPLSLALSAVLALIPHPSDLEPSSAASVFQRRQYAHTFAQLAHSTVETECDLDLSATDPGQALSAARPFVGRERFHSQTPVDYESLLALLVLSVYEYSQRGNLLKMRYRAGQALAIALDKSLHAQMGNDEFSEARRRAWWMTYYCVMQGSIVSTTVPAIVINDPQFTTPYPSFSSDTEGWSIFIQAQQVLVSATQFIGDLNKCLASQSGMYYMFERMQQLDAWTQSVISQAELLPLLPQTSDFGDHNESITAQSIRAISRIKLSRFEPITISCLDQTNKDPSAQIKTHRFRAFSDIPLFIKRHCDLTAANPNNTPTTVSTKPAGLHNVTCSCSNLSSFERAPSTEYMTPSDSSTSSEIHPEINSYAPQYSQYPFAAGFPYSTQQSAKICLQASLVISRMFHSLPVPQPLLDPQQQQGRPLPRTMPSFACCLMQSSYAMFMIYYKARVAKQLAPDGPHNENGGDSTGQLIEELRQGLERIIGAVSNYSLAFEALDGMRGWFSVVIYYAVLVLTLL</sequence>
<dbReference type="PROSITE" id="PS50048">
    <property type="entry name" value="ZN2_CY6_FUNGAL_2"/>
    <property type="match status" value="1"/>
</dbReference>
<organism evidence="7 8">
    <name type="scientific">Penicillium crustosum</name>
    <name type="common">Blue mold fungus</name>
    <dbReference type="NCBI Taxonomy" id="36656"/>
    <lineage>
        <taxon>Eukaryota</taxon>
        <taxon>Fungi</taxon>
        <taxon>Dikarya</taxon>
        <taxon>Ascomycota</taxon>
        <taxon>Pezizomycotina</taxon>
        <taxon>Eurotiomycetes</taxon>
        <taxon>Eurotiomycetidae</taxon>
        <taxon>Eurotiales</taxon>
        <taxon>Aspergillaceae</taxon>
        <taxon>Penicillium</taxon>
    </lineage>
</organism>